<keyword evidence="3" id="KW-1185">Reference proteome</keyword>
<evidence type="ECO:0000313" key="2">
    <source>
        <dbReference type="EMBL" id="SDS22221.1"/>
    </source>
</evidence>
<dbReference type="STRING" id="487184.SAMN05216421_1126"/>
<accession>A0A1H1QF84</accession>
<name>A0A1H1QF84_9GAMM</name>
<dbReference type="EMBL" id="LT629736">
    <property type="protein sequence ID" value="SDS22221.1"/>
    <property type="molecule type" value="Genomic_DNA"/>
</dbReference>
<feature type="chain" id="PRO_5009257685" evidence="1">
    <location>
        <begin position="23"/>
        <end position="174"/>
    </location>
</feature>
<dbReference type="Proteomes" id="UP000243207">
    <property type="component" value="Chromosome I"/>
</dbReference>
<gene>
    <name evidence="2" type="ORF">SAMN05216421_1126</name>
</gene>
<protein>
    <submittedName>
        <fullName evidence="2">Bacteriophage Rz lysis protein</fullName>
    </submittedName>
</protein>
<feature type="signal peptide" evidence="1">
    <location>
        <begin position="1"/>
        <end position="22"/>
    </location>
</feature>
<keyword evidence="1" id="KW-0732">Signal</keyword>
<evidence type="ECO:0000256" key="1">
    <source>
        <dbReference type="SAM" id="SignalP"/>
    </source>
</evidence>
<sequence>MITRAKLLLYAAVMASLLAAGAGGAWFVQDNRWQAKYSDAETLHSNTLAEIARAGARQLQTEQAKRIQLEQERELIDQHHFKEYTDVTQTNAQLVADLDAARRRLSVRINPPARCDSLPTTSPAAGLDDEEVRAEIHPADAARIAAITGDADECAVTLGALQEWVRAEKKPPVP</sequence>
<organism evidence="2 3">
    <name type="scientific">Halopseudomonas xinjiangensis</name>
    <dbReference type="NCBI Taxonomy" id="487184"/>
    <lineage>
        <taxon>Bacteria</taxon>
        <taxon>Pseudomonadati</taxon>
        <taxon>Pseudomonadota</taxon>
        <taxon>Gammaproteobacteria</taxon>
        <taxon>Pseudomonadales</taxon>
        <taxon>Pseudomonadaceae</taxon>
        <taxon>Halopseudomonas</taxon>
    </lineage>
</organism>
<reference evidence="3" key="1">
    <citation type="submission" date="2016-10" db="EMBL/GenBank/DDBJ databases">
        <authorList>
            <person name="Varghese N."/>
            <person name="Submissions S."/>
        </authorList>
    </citation>
    <scope>NUCLEOTIDE SEQUENCE [LARGE SCALE GENOMIC DNA]</scope>
    <source>
        <strain evidence="3">NRRL B-51270</strain>
    </source>
</reference>
<proteinExistence type="predicted"/>
<dbReference type="OrthoDB" id="7033315at2"/>
<evidence type="ECO:0000313" key="3">
    <source>
        <dbReference type="Proteomes" id="UP000243207"/>
    </source>
</evidence>
<dbReference type="AlphaFoldDB" id="A0A1H1QF84"/>
<dbReference type="RefSeq" id="WP_093392232.1">
    <property type="nucleotide sequence ID" value="NZ_LT629736.1"/>
</dbReference>